<dbReference type="Gene3D" id="2.30.40.10">
    <property type="entry name" value="Urease, subunit C, domain 1"/>
    <property type="match status" value="1"/>
</dbReference>
<accession>A0A537K210</accession>
<dbReference type="Proteomes" id="UP000318509">
    <property type="component" value="Unassembled WGS sequence"/>
</dbReference>
<dbReference type="PANTHER" id="PTHR43135:SF3">
    <property type="entry name" value="ALPHA-D-RIBOSE 1-METHYLPHOSPHONATE 5-TRIPHOSPHATE DIPHOSPHATASE"/>
    <property type="match status" value="1"/>
</dbReference>
<feature type="domain" description="Amidohydrolase-related" evidence="1">
    <location>
        <begin position="59"/>
        <end position="390"/>
    </location>
</feature>
<dbReference type="SUPFAM" id="SSF51556">
    <property type="entry name" value="Metallo-dependent hydrolases"/>
    <property type="match status" value="1"/>
</dbReference>
<dbReference type="PANTHER" id="PTHR43135">
    <property type="entry name" value="ALPHA-D-RIBOSE 1-METHYLPHOSPHONATE 5-TRIPHOSPHATE DIPHOSPHATASE"/>
    <property type="match status" value="1"/>
</dbReference>
<sequence>MIRIEADQMIDGLAESPRRPGRLLIQGERIAGLPGEHSEAGPAPSAPRDQVTLALPGCTVLAGLIDFHSHLGIDTRRARLGAQVGVPEPEYTAHGISRMQEDLRAGATTLRLCGDRHGIDLLLRRAVDEGRVVGPRLIAAGRAIRSPRCAGGAVASVLTDDPDEIDRAAAANLEDGADFIKVFVSDGVGDPAVEPTTCYYGEAHVAAAARRAHDAGRRVAAHLLGGPGVAAALGGGLDVIEHGWFLTDQDLDLVGRSGALLTLTTGVLCGPRGHAFERTPEAGPRLERLAGRALETARKVIARGLRYVVGTDALHGCLADELAWLVTLGETPMRAIRAATAWPARALGMEATLGTLAPGRIADVIAVEGDPLDDITAMGRVRLVVSRGRIAYLRPSEERQ</sequence>
<dbReference type="GO" id="GO:0016810">
    <property type="term" value="F:hydrolase activity, acting on carbon-nitrogen (but not peptide) bonds"/>
    <property type="evidence" value="ECO:0007669"/>
    <property type="project" value="InterPro"/>
</dbReference>
<dbReference type="InterPro" id="IPR032466">
    <property type="entry name" value="Metal_Hydrolase"/>
</dbReference>
<evidence type="ECO:0000259" key="1">
    <source>
        <dbReference type="Pfam" id="PF01979"/>
    </source>
</evidence>
<dbReference type="AlphaFoldDB" id="A0A537K210"/>
<proteinExistence type="predicted"/>
<dbReference type="Pfam" id="PF01979">
    <property type="entry name" value="Amidohydro_1"/>
    <property type="match status" value="1"/>
</dbReference>
<evidence type="ECO:0000313" key="2">
    <source>
        <dbReference type="EMBL" id="TMI89818.1"/>
    </source>
</evidence>
<comment type="caution">
    <text evidence="2">The sequence shown here is derived from an EMBL/GenBank/DDBJ whole genome shotgun (WGS) entry which is preliminary data.</text>
</comment>
<dbReference type="Gene3D" id="3.20.20.140">
    <property type="entry name" value="Metal-dependent hydrolases"/>
    <property type="match status" value="1"/>
</dbReference>
<dbReference type="InterPro" id="IPR006680">
    <property type="entry name" value="Amidohydro-rel"/>
</dbReference>
<dbReference type="InterPro" id="IPR011059">
    <property type="entry name" value="Metal-dep_hydrolase_composite"/>
</dbReference>
<organism evidence="2 3">
    <name type="scientific">Candidatus Segetimicrobium genomatis</name>
    <dbReference type="NCBI Taxonomy" id="2569760"/>
    <lineage>
        <taxon>Bacteria</taxon>
        <taxon>Bacillati</taxon>
        <taxon>Candidatus Sysuimicrobiota</taxon>
        <taxon>Candidatus Sysuimicrobiia</taxon>
        <taxon>Candidatus Sysuimicrobiales</taxon>
        <taxon>Candidatus Segetimicrobiaceae</taxon>
        <taxon>Candidatus Segetimicrobium</taxon>
    </lineage>
</organism>
<protein>
    <recommendedName>
        <fullName evidence="1">Amidohydrolase-related domain-containing protein</fullName>
    </recommendedName>
</protein>
<dbReference type="InterPro" id="IPR051781">
    <property type="entry name" value="Metallo-dep_Hydrolase"/>
</dbReference>
<reference evidence="2 3" key="1">
    <citation type="journal article" date="2019" name="Nat. Microbiol.">
        <title>Mediterranean grassland soil C-N compound turnover is dependent on rainfall and depth, and is mediated by genomically divergent microorganisms.</title>
        <authorList>
            <person name="Diamond S."/>
            <person name="Andeer P.F."/>
            <person name="Li Z."/>
            <person name="Crits-Christoph A."/>
            <person name="Burstein D."/>
            <person name="Anantharaman K."/>
            <person name="Lane K.R."/>
            <person name="Thomas B.C."/>
            <person name="Pan C."/>
            <person name="Northen T.R."/>
            <person name="Banfield J.F."/>
        </authorList>
    </citation>
    <scope>NUCLEOTIDE SEQUENCE [LARGE SCALE GENOMIC DNA]</scope>
    <source>
        <strain evidence="2">NP_3</strain>
    </source>
</reference>
<evidence type="ECO:0000313" key="3">
    <source>
        <dbReference type="Proteomes" id="UP000318509"/>
    </source>
</evidence>
<dbReference type="SUPFAM" id="SSF51338">
    <property type="entry name" value="Composite domain of metallo-dependent hydrolases"/>
    <property type="match status" value="1"/>
</dbReference>
<dbReference type="EMBL" id="VBAK01000118">
    <property type="protein sequence ID" value="TMI89818.1"/>
    <property type="molecule type" value="Genomic_DNA"/>
</dbReference>
<name>A0A537K210_9BACT</name>
<gene>
    <name evidence="2" type="ORF">E6H00_08685</name>
</gene>